<feature type="non-terminal residue" evidence="1">
    <location>
        <position position="1"/>
    </location>
</feature>
<evidence type="ECO:0000313" key="2">
    <source>
        <dbReference type="Proteomes" id="UP000789342"/>
    </source>
</evidence>
<evidence type="ECO:0000313" key="1">
    <source>
        <dbReference type="EMBL" id="CAG8746304.1"/>
    </source>
</evidence>
<dbReference type="AlphaFoldDB" id="A0A9N9ISK1"/>
<protein>
    <submittedName>
        <fullName evidence="1">2609_t:CDS:1</fullName>
    </submittedName>
</protein>
<sequence>QQFIDSLINSPIQAAEQQLINSLINSPIQIEEQQFTDCLINLPTEQLLIDALANITDNTLTTVFNNQLGIFNPECLNTSDIFSNELCNNQLISSNFPDDSQASMDFSDLYYF</sequence>
<proteinExistence type="predicted"/>
<organism evidence="1 2">
    <name type="scientific">Acaulospora morrowiae</name>
    <dbReference type="NCBI Taxonomy" id="94023"/>
    <lineage>
        <taxon>Eukaryota</taxon>
        <taxon>Fungi</taxon>
        <taxon>Fungi incertae sedis</taxon>
        <taxon>Mucoromycota</taxon>
        <taxon>Glomeromycotina</taxon>
        <taxon>Glomeromycetes</taxon>
        <taxon>Diversisporales</taxon>
        <taxon>Acaulosporaceae</taxon>
        <taxon>Acaulospora</taxon>
    </lineage>
</organism>
<dbReference type="EMBL" id="CAJVPV010033114">
    <property type="protein sequence ID" value="CAG8746304.1"/>
    <property type="molecule type" value="Genomic_DNA"/>
</dbReference>
<name>A0A9N9ISK1_9GLOM</name>
<keyword evidence="2" id="KW-1185">Reference proteome</keyword>
<reference evidence="1" key="1">
    <citation type="submission" date="2021-06" db="EMBL/GenBank/DDBJ databases">
        <authorList>
            <person name="Kallberg Y."/>
            <person name="Tangrot J."/>
            <person name="Rosling A."/>
        </authorList>
    </citation>
    <scope>NUCLEOTIDE SEQUENCE</scope>
    <source>
        <strain evidence="1">CL551</strain>
    </source>
</reference>
<dbReference type="Proteomes" id="UP000789342">
    <property type="component" value="Unassembled WGS sequence"/>
</dbReference>
<comment type="caution">
    <text evidence="1">The sequence shown here is derived from an EMBL/GenBank/DDBJ whole genome shotgun (WGS) entry which is preliminary data.</text>
</comment>
<accession>A0A9N9ISK1</accession>
<gene>
    <name evidence="1" type="ORF">AMORRO_LOCUS15062</name>
</gene>